<organism evidence="1 2">
    <name type="scientific">Pelagibacterium luteolum</name>
    <dbReference type="NCBI Taxonomy" id="440168"/>
    <lineage>
        <taxon>Bacteria</taxon>
        <taxon>Pseudomonadati</taxon>
        <taxon>Pseudomonadota</taxon>
        <taxon>Alphaproteobacteria</taxon>
        <taxon>Hyphomicrobiales</taxon>
        <taxon>Devosiaceae</taxon>
        <taxon>Pelagibacterium</taxon>
    </lineage>
</organism>
<gene>
    <name evidence="1" type="ORF">SAMN04487974_1388</name>
</gene>
<proteinExistence type="predicted"/>
<dbReference type="EMBL" id="FNCS01000038">
    <property type="protein sequence ID" value="SDH23594.1"/>
    <property type="molecule type" value="Genomic_DNA"/>
</dbReference>
<reference evidence="1 2" key="1">
    <citation type="submission" date="2016-10" db="EMBL/GenBank/DDBJ databases">
        <authorList>
            <person name="de Groot N.N."/>
        </authorList>
    </citation>
    <scope>NUCLEOTIDE SEQUENCE [LARGE SCALE GENOMIC DNA]</scope>
    <source>
        <strain evidence="1 2">CGMCC 1.10267</strain>
    </source>
</reference>
<evidence type="ECO:0000313" key="2">
    <source>
        <dbReference type="Proteomes" id="UP000199495"/>
    </source>
</evidence>
<keyword evidence="2" id="KW-1185">Reference proteome</keyword>
<evidence type="ECO:0000313" key="1">
    <source>
        <dbReference type="EMBL" id="SDH23594.1"/>
    </source>
</evidence>
<accession>A0A1G8ARV5</accession>
<dbReference type="Proteomes" id="UP000199495">
    <property type="component" value="Unassembled WGS sequence"/>
</dbReference>
<protein>
    <submittedName>
        <fullName evidence="1">Uncharacterized protein</fullName>
    </submittedName>
</protein>
<name>A0A1G8ARV5_9HYPH</name>
<sequence length="168" mass="18970">MARMTLDARMVDNLRSDEHTYSLERFYEPDDEEGAVLLSGHDEAKIEQQLHEDTVRIRQWIESLTAKDTGIDPNFAPDYVYAARYEAKKHRASKSELWEVFFFSEQQMAAAAPSDKVAPEIRLFSSADAFDDGSVVSIHTGFTMPFAIGSDEEEAIYQRALAAAHCQS</sequence>
<dbReference type="AlphaFoldDB" id="A0A1G8ARV5"/>